<proteinExistence type="predicted"/>
<feature type="region of interest" description="Disordered" evidence="1">
    <location>
        <begin position="1"/>
        <end position="75"/>
    </location>
</feature>
<reference evidence="2 3" key="1">
    <citation type="journal article" date="2013" name="Appl. Environ. Microbiol.">
        <title>Genome analysis suggests that the soil oligotrophic bacterium Agromonas oligotrophica (Bradyrhizobium oligotrophicum) is a nitrogen-fixing symbiont of Aeschynomene indica.</title>
        <authorList>
            <person name="Okubo T."/>
            <person name="Fukushima S."/>
            <person name="Itakura M."/>
            <person name="Oshima K."/>
            <person name="Longtonglang A."/>
            <person name="Teaumroong N."/>
            <person name="Mitsui H."/>
            <person name="Hattori M."/>
            <person name="Hattori R."/>
            <person name="Hattori T."/>
            <person name="Minamisawa K."/>
        </authorList>
    </citation>
    <scope>NUCLEOTIDE SEQUENCE [LARGE SCALE GENOMIC DNA]</scope>
    <source>
        <strain evidence="2 3">S58</strain>
    </source>
</reference>
<dbReference type="KEGG" id="aol:S58_02520"/>
<dbReference type="AlphaFoldDB" id="M4Z136"/>
<feature type="region of interest" description="Disordered" evidence="1">
    <location>
        <begin position="94"/>
        <end position="151"/>
    </location>
</feature>
<feature type="compositionally biased region" description="Low complexity" evidence="1">
    <location>
        <begin position="171"/>
        <end position="208"/>
    </location>
</feature>
<dbReference type="EMBL" id="AP012603">
    <property type="protein sequence ID" value="BAM86271.1"/>
    <property type="molecule type" value="Genomic_DNA"/>
</dbReference>
<feature type="compositionally biased region" description="Low complexity" evidence="1">
    <location>
        <begin position="45"/>
        <end position="58"/>
    </location>
</feature>
<gene>
    <name evidence="2" type="ORF">S58_02520</name>
</gene>
<dbReference type="Proteomes" id="UP000011841">
    <property type="component" value="Chromosome"/>
</dbReference>
<feature type="region of interest" description="Disordered" evidence="1">
    <location>
        <begin position="171"/>
        <end position="214"/>
    </location>
</feature>
<organism evidence="2 3">
    <name type="scientific">Bradyrhizobium oligotrophicum S58</name>
    <dbReference type="NCBI Taxonomy" id="1245469"/>
    <lineage>
        <taxon>Bacteria</taxon>
        <taxon>Pseudomonadati</taxon>
        <taxon>Pseudomonadota</taxon>
        <taxon>Alphaproteobacteria</taxon>
        <taxon>Hyphomicrobiales</taxon>
        <taxon>Nitrobacteraceae</taxon>
        <taxon>Bradyrhizobium</taxon>
    </lineage>
</organism>
<protein>
    <submittedName>
        <fullName evidence="2">Uncharacterized protein</fullName>
    </submittedName>
</protein>
<feature type="compositionally biased region" description="Low complexity" evidence="1">
    <location>
        <begin position="94"/>
        <end position="105"/>
    </location>
</feature>
<evidence type="ECO:0000256" key="1">
    <source>
        <dbReference type="SAM" id="MobiDB-lite"/>
    </source>
</evidence>
<keyword evidence="3" id="KW-1185">Reference proteome</keyword>
<sequence>MPAEFQAQARSYRPGASARRGVAIRPADRLAVGRRHPADRPEADPQPAAGSAPVQAAAKEPRRAAVNAVASPQPEAAAAVQAVGPALRSVGEEAAWGRRPAAPAASDVQALPPAAARAESPGALARAGPRAEAAAAYAPEERPPEAEAVWDAAVPEARRVAAAPDAAAQPAAEAGAVEAAEQDVGPRPAAEVGAAPGAAQQPAEAPAEPDGEARRLEPDAAAGLAAAASVDRLGRLHHLARQGPGLRPSARSARVIRCSPIASPTARSSQAAGREVCSFVLVSRNVLFQARCDQQVCVRPDCGAVQIRKGIYFDAKQSSLRRHSCFIQP</sequence>
<dbReference type="HOGENOM" id="CLU_843767_0_0_5"/>
<feature type="compositionally biased region" description="Low complexity" evidence="1">
    <location>
        <begin position="121"/>
        <end position="138"/>
    </location>
</feature>
<evidence type="ECO:0000313" key="2">
    <source>
        <dbReference type="EMBL" id="BAM86271.1"/>
    </source>
</evidence>
<accession>M4Z136</accession>
<name>M4Z136_9BRAD</name>
<evidence type="ECO:0000313" key="3">
    <source>
        <dbReference type="Proteomes" id="UP000011841"/>
    </source>
</evidence>